<evidence type="ECO:0000256" key="2">
    <source>
        <dbReference type="ARBA" id="ARBA00022692"/>
    </source>
</evidence>
<feature type="transmembrane region" description="Helical" evidence="5">
    <location>
        <begin position="117"/>
        <end position="134"/>
    </location>
</feature>
<evidence type="ECO:0000313" key="6">
    <source>
        <dbReference type="EMBL" id="QKQ24493.1"/>
    </source>
</evidence>
<keyword evidence="2 5" id="KW-0812">Transmembrane</keyword>
<dbReference type="RefSeq" id="WP_174605930.1">
    <property type="nucleotide sequence ID" value="NZ_CP054490.1"/>
</dbReference>
<evidence type="ECO:0000256" key="5">
    <source>
        <dbReference type="SAM" id="Phobius"/>
    </source>
</evidence>
<dbReference type="GO" id="GO:0016020">
    <property type="term" value="C:membrane"/>
    <property type="evidence" value="ECO:0007669"/>
    <property type="project" value="UniProtKB-SubCell"/>
</dbReference>
<feature type="transmembrane region" description="Helical" evidence="5">
    <location>
        <begin position="218"/>
        <end position="242"/>
    </location>
</feature>
<evidence type="ECO:0000256" key="1">
    <source>
        <dbReference type="ARBA" id="ARBA00004141"/>
    </source>
</evidence>
<proteinExistence type="predicted"/>
<dbReference type="InterPro" id="IPR003825">
    <property type="entry name" value="Colicin-V_CvpA"/>
</dbReference>
<accession>A0A6N0HQ70</accession>
<feature type="transmembrane region" description="Helical" evidence="5">
    <location>
        <begin position="46"/>
        <end position="73"/>
    </location>
</feature>
<dbReference type="AlphaFoldDB" id="A0A6N0HQ70"/>
<dbReference type="GO" id="GO:0009403">
    <property type="term" value="P:toxin biosynthetic process"/>
    <property type="evidence" value="ECO:0007669"/>
    <property type="project" value="InterPro"/>
</dbReference>
<dbReference type="KEGG" id="reo:HUE58_05125"/>
<feature type="transmembrane region" description="Helical" evidence="5">
    <location>
        <begin position="79"/>
        <end position="97"/>
    </location>
</feature>
<dbReference type="EMBL" id="CP054490">
    <property type="protein sequence ID" value="QKQ24493.1"/>
    <property type="molecule type" value="Genomic_DNA"/>
</dbReference>
<gene>
    <name evidence="6" type="ORF">HUE58_05125</name>
</gene>
<comment type="subcellular location">
    <subcellularLocation>
        <location evidence="1">Membrane</location>
        <topology evidence="1">Multi-pass membrane protein</topology>
    </subcellularLocation>
</comment>
<name>A0A6N0HQ70_9GAMM</name>
<keyword evidence="4 5" id="KW-0472">Membrane</keyword>
<dbReference type="Pfam" id="PF02674">
    <property type="entry name" value="Colicin_V"/>
    <property type="match status" value="1"/>
</dbReference>
<keyword evidence="3 5" id="KW-1133">Transmembrane helix</keyword>
<sequence>MDEFFATIWHMIERLVWSDWITIAILATFLVLGFKRGMARELINLGFLLLAILIAWLFYQILAISSLITWLVLSHQSHLAISFGVIFIGVMIIKRIIYKLTQLSSTVDNPCVLNKLFALMVVLVAITMFSWHYLEVVAGLGIIEILIGNESVRIGLSFSIVFGFAFGILTFISSVLTISIDETKPCFLSSFFKKILETLQTIDTKLNAKNINSTQNNLLGLIVGLIKGNLAILIMVLVLQSISWVSQKYYWIETHGALKAFQDVASDIKPELSQYLLFIENN</sequence>
<reference evidence="6 7" key="1">
    <citation type="submission" date="2020-05" db="EMBL/GenBank/DDBJ databases">
        <title>Horizontal transmission and recombination maintain forever young bacterial symbiont genomes.</title>
        <authorList>
            <person name="Russell S.L."/>
            <person name="Pepper-Tunick E."/>
            <person name="Svedberg J."/>
            <person name="Byrne A."/>
            <person name="Ruelas Castillo J."/>
            <person name="Vollmers C."/>
            <person name="Beinart R.A."/>
            <person name="Corbett-Detig R."/>
        </authorList>
    </citation>
    <scope>NUCLEOTIDE SEQUENCE [LARGE SCALE GENOMIC DNA]</scope>
    <source>
        <strain evidence="6">JDF_Ridge</strain>
    </source>
</reference>
<dbReference type="Proteomes" id="UP000509429">
    <property type="component" value="Chromosome"/>
</dbReference>
<feature type="transmembrane region" description="Helical" evidence="5">
    <location>
        <begin position="154"/>
        <end position="178"/>
    </location>
</feature>
<evidence type="ECO:0000313" key="7">
    <source>
        <dbReference type="Proteomes" id="UP000509429"/>
    </source>
</evidence>
<evidence type="ECO:0000256" key="4">
    <source>
        <dbReference type="ARBA" id="ARBA00023136"/>
    </source>
</evidence>
<organism evidence="6 7">
    <name type="scientific">Candidatus Ruthia endofausta</name>
    <dbReference type="NCBI Taxonomy" id="2738852"/>
    <lineage>
        <taxon>Bacteria</taxon>
        <taxon>Pseudomonadati</taxon>
        <taxon>Pseudomonadota</taxon>
        <taxon>Gammaproteobacteria</taxon>
        <taxon>Candidatus Pseudothioglobaceae</taxon>
        <taxon>Candidatus Ruthturnera</taxon>
    </lineage>
</organism>
<keyword evidence="7" id="KW-1185">Reference proteome</keyword>
<evidence type="ECO:0000256" key="3">
    <source>
        <dbReference type="ARBA" id="ARBA00022989"/>
    </source>
</evidence>
<protein>
    <submittedName>
        <fullName evidence="6">CvpA family protein</fullName>
    </submittedName>
</protein>
<feature type="transmembrane region" description="Helical" evidence="5">
    <location>
        <begin position="15"/>
        <end position="34"/>
    </location>
</feature>